<organism evidence="2 3">
    <name type="scientific">Funiculus sociatus GB2-A5</name>
    <dbReference type="NCBI Taxonomy" id="2933946"/>
    <lineage>
        <taxon>Bacteria</taxon>
        <taxon>Bacillati</taxon>
        <taxon>Cyanobacteriota</taxon>
        <taxon>Cyanophyceae</taxon>
        <taxon>Coleofasciculales</taxon>
        <taxon>Coleofasciculaceae</taxon>
        <taxon>Funiculus</taxon>
    </lineage>
</organism>
<keyword evidence="1" id="KW-0732">Signal</keyword>
<sequence>MQKKQIHLASLGAGFLMLGFPCVTRAQTTHLTQNVTTTPNPQVAERRSQAHTAKATYENLMAACKSREFQLSRLNKLQDVANNVVRFDRIEVVDINEVLKGKDVYAFQQLHARHTKAEHLLLEKSLNNISVIVPNTNIIMKLKQALLNLKVKPTSITGVIVKDIIYGKVFVFYDSTVQ</sequence>
<feature type="chain" id="PRO_5046907313" evidence="1">
    <location>
        <begin position="27"/>
        <end position="178"/>
    </location>
</feature>
<evidence type="ECO:0000256" key="1">
    <source>
        <dbReference type="SAM" id="SignalP"/>
    </source>
</evidence>
<keyword evidence="3" id="KW-1185">Reference proteome</keyword>
<reference evidence="2 3" key="1">
    <citation type="submission" date="2022-04" db="EMBL/GenBank/DDBJ databases">
        <title>Positive selection, recombination, and allopatry shape intraspecific diversity of widespread and dominant cyanobacteria.</title>
        <authorList>
            <person name="Wei J."/>
            <person name="Shu W."/>
            <person name="Hu C."/>
        </authorList>
    </citation>
    <scope>NUCLEOTIDE SEQUENCE [LARGE SCALE GENOMIC DNA]</scope>
    <source>
        <strain evidence="2 3">GB2-A5</strain>
    </source>
</reference>
<accession>A0ABV0JPL0</accession>
<gene>
    <name evidence="2" type="ORF">NDI37_12810</name>
</gene>
<feature type="signal peptide" evidence="1">
    <location>
        <begin position="1"/>
        <end position="26"/>
    </location>
</feature>
<protein>
    <submittedName>
        <fullName evidence="2">Uncharacterized protein</fullName>
    </submittedName>
</protein>
<name>A0ABV0JPL0_9CYAN</name>
<evidence type="ECO:0000313" key="2">
    <source>
        <dbReference type="EMBL" id="MEP0865348.1"/>
    </source>
</evidence>
<dbReference type="EMBL" id="JAMPKK010000024">
    <property type="protein sequence ID" value="MEP0865348.1"/>
    <property type="molecule type" value="Genomic_DNA"/>
</dbReference>
<proteinExistence type="predicted"/>
<comment type="caution">
    <text evidence="2">The sequence shown here is derived from an EMBL/GenBank/DDBJ whole genome shotgun (WGS) entry which is preliminary data.</text>
</comment>
<dbReference type="Proteomes" id="UP001442494">
    <property type="component" value="Unassembled WGS sequence"/>
</dbReference>
<dbReference type="RefSeq" id="WP_190419883.1">
    <property type="nucleotide sequence ID" value="NZ_JAMPKK010000024.1"/>
</dbReference>
<evidence type="ECO:0000313" key="3">
    <source>
        <dbReference type="Proteomes" id="UP001442494"/>
    </source>
</evidence>